<keyword evidence="3" id="KW-1185">Reference proteome</keyword>
<proteinExistence type="predicted"/>
<organism evidence="2 3">
    <name type="scientific">Sphingomonas albertensis</name>
    <dbReference type="NCBI Taxonomy" id="2762591"/>
    <lineage>
        <taxon>Bacteria</taxon>
        <taxon>Pseudomonadati</taxon>
        <taxon>Pseudomonadota</taxon>
        <taxon>Alphaproteobacteria</taxon>
        <taxon>Sphingomonadales</taxon>
        <taxon>Sphingomonadaceae</taxon>
        <taxon>Sphingomonas</taxon>
    </lineage>
</organism>
<dbReference type="Proteomes" id="UP000597613">
    <property type="component" value="Unassembled WGS sequence"/>
</dbReference>
<evidence type="ECO:0000313" key="2">
    <source>
        <dbReference type="EMBL" id="MBC3942338.1"/>
    </source>
</evidence>
<evidence type="ECO:0000259" key="1">
    <source>
        <dbReference type="Pfam" id="PF01850"/>
    </source>
</evidence>
<sequence length="131" mass="14406">MTVFVDASALVAMIIGEPERDAFITRVEHDENALWSAMSCWETVSALRSSYRFDIDVARSEVENTARVLALRLVPIGESELSTALDAYQIYGKGRHPAKLNMGDCFAYACAKAHGAELLYKGNDFALTDLA</sequence>
<dbReference type="InterPro" id="IPR029060">
    <property type="entry name" value="PIN-like_dom_sf"/>
</dbReference>
<accession>A0ABR7APF2</accession>
<feature type="domain" description="PIN" evidence="1">
    <location>
        <begin position="3"/>
        <end position="127"/>
    </location>
</feature>
<dbReference type="SUPFAM" id="SSF88723">
    <property type="entry name" value="PIN domain-like"/>
    <property type="match status" value="1"/>
</dbReference>
<dbReference type="InterPro" id="IPR002716">
    <property type="entry name" value="PIN_dom"/>
</dbReference>
<name>A0ABR7APF2_9SPHN</name>
<dbReference type="RefSeq" id="WP_187504034.1">
    <property type="nucleotide sequence ID" value="NZ_CP162536.1"/>
</dbReference>
<comment type="caution">
    <text evidence="2">The sequence shown here is derived from an EMBL/GenBank/DDBJ whole genome shotgun (WGS) entry which is preliminary data.</text>
</comment>
<dbReference type="Pfam" id="PF01850">
    <property type="entry name" value="PIN"/>
    <property type="match status" value="1"/>
</dbReference>
<protein>
    <submittedName>
        <fullName evidence="2">Type II toxin-antitoxin system VapC family toxin</fullName>
    </submittedName>
</protein>
<gene>
    <name evidence="2" type="ORF">H8S47_11695</name>
</gene>
<dbReference type="CDD" id="cd09871">
    <property type="entry name" value="PIN_MtVapC28-VapC30-like"/>
    <property type="match status" value="1"/>
</dbReference>
<evidence type="ECO:0000313" key="3">
    <source>
        <dbReference type="Proteomes" id="UP000597613"/>
    </source>
</evidence>
<dbReference type="Gene3D" id="3.40.50.1010">
    <property type="entry name" value="5'-nuclease"/>
    <property type="match status" value="1"/>
</dbReference>
<dbReference type="EMBL" id="JACONT010000023">
    <property type="protein sequence ID" value="MBC3942338.1"/>
    <property type="molecule type" value="Genomic_DNA"/>
</dbReference>
<reference evidence="2 3" key="1">
    <citation type="submission" date="2020-08" db="EMBL/GenBank/DDBJ databases">
        <title>Putative novel bacterial strains isolated from necrotic wheat leaf tissues caused by Xanthomonas translucens.</title>
        <authorList>
            <person name="Tambong J.T."/>
        </authorList>
    </citation>
    <scope>NUCLEOTIDE SEQUENCE [LARGE SCALE GENOMIC DNA]</scope>
    <source>
        <strain evidence="3">DOAB 1063</strain>
    </source>
</reference>